<accession>A0A1H9H0S2</accession>
<keyword evidence="3" id="KW-1185">Reference proteome</keyword>
<dbReference type="Gene3D" id="3.40.50.150">
    <property type="entry name" value="Vaccinia Virus protein VP39"/>
    <property type="match status" value="1"/>
</dbReference>
<dbReference type="CDD" id="cd02440">
    <property type="entry name" value="AdoMet_MTases"/>
    <property type="match status" value="1"/>
</dbReference>
<dbReference type="EMBL" id="FOET01000010">
    <property type="protein sequence ID" value="SEQ55817.1"/>
    <property type="molecule type" value="Genomic_DNA"/>
</dbReference>
<evidence type="ECO:0000259" key="1">
    <source>
        <dbReference type="Pfam" id="PF13649"/>
    </source>
</evidence>
<dbReference type="InterPro" id="IPR041698">
    <property type="entry name" value="Methyltransf_25"/>
</dbReference>
<sequence length="271" mass="28701">MAADIRCPAAIRVASVPGVTDTDAPPRLTRLTFHGPLSGARAERIAGRLARNRPATVLDIGCGWGEMTLRVLEAVPGATGTGLDIRAEDLERGRRSAGARGLADRVEFVRESAEHTTRGPADLVLCLGASHALTSAEPPDHTAPALAELRGLVSPGGRVLLGEGFWQRTPTAAELSGMWPGASASDHLPLAGLVDAAVGAGFRVEWIETANEDEWEEFESGYLADTEEWLASHGDHPSAAGVGERVERHRSAWLHYRGVLGMAYLTLIPAG</sequence>
<dbReference type="GO" id="GO:0008168">
    <property type="term" value="F:methyltransferase activity"/>
    <property type="evidence" value="ECO:0007669"/>
    <property type="project" value="UniProtKB-ARBA"/>
</dbReference>
<dbReference type="InterPro" id="IPR050723">
    <property type="entry name" value="CFA/CMAS"/>
</dbReference>
<dbReference type="Pfam" id="PF13649">
    <property type="entry name" value="Methyltransf_25"/>
    <property type="match status" value="1"/>
</dbReference>
<gene>
    <name evidence="2" type="ORF">SAMN05216481_11035</name>
</gene>
<feature type="domain" description="Methyltransferase" evidence="1">
    <location>
        <begin position="57"/>
        <end position="157"/>
    </location>
</feature>
<evidence type="ECO:0000313" key="2">
    <source>
        <dbReference type="EMBL" id="SEQ55817.1"/>
    </source>
</evidence>
<organism evidence="2 3">
    <name type="scientific">Streptomyces radiopugnans</name>
    <dbReference type="NCBI Taxonomy" id="403935"/>
    <lineage>
        <taxon>Bacteria</taxon>
        <taxon>Bacillati</taxon>
        <taxon>Actinomycetota</taxon>
        <taxon>Actinomycetes</taxon>
        <taxon>Kitasatosporales</taxon>
        <taxon>Streptomycetaceae</taxon>
        <taxon>Streptomyces</taxon>
    </lineage>
</organism>
<dbReference type="PANTHER" id="PTHR43667:SF2">
    <property type="entry name" value="FATTY ACID C-METHYL TRANSFERASE"/>
    <property type="match status" value="1"/>
</dbReference>
<dbReference type="PANTHER" id="PTHR43667">
    <property type="entry name" value="CYCLOPROPANE-FATTY-ACYL-PHOSPHOLIPID SYNTHASE"/>
    <property type="match status" value="1"/>
</dbReference>
<dbReference type="STRING" id="403935.SAMN05216481_11035"/>
<proteinExistence type="predicted"/>
<protein>
    <submittedName>
        <fullName evidence="2">Cyclopropane fatty-acyl-phospholipid synthase</fullName>
    </submittedName>
</protein>
<name>A0A1H9H0S2_9ACTN</name>
<dbReference type="Proteomes" id="UP000199055">
    <property type="component" value="Unassembled WGS sequence"/>
</dbReference>
<dbReference type="InterPro" id="IPR029063">
    <property type="entry name" value="SAM-dependent_MTases_sf"/>
</dbReference>
<reference evidence="2 3" key="1">
    <citation type="submission" date="2016-10" db="EMBL/GenBank/DDBJ databases">
        <authorList>
            <person name="de Groot N.N."/>
        </authorList>
    </citation>
    <scope>NUCLEOTIDE SEQUENCE [LARGE SCALE GENOMIC DNA]</scope>
    <source>
        <strain evidence="2 3">CGMCC 4.3519</strain>
    </source>
</reference>
<dbReference type="SUPFAM" id="SSF53335">
    <property type="entry name" value="S-adenosyl-L-methionine-dependent methyltransferases"/>
    <property type="match status" value="1"/>
</dbReference>
<evidence type="ECO:0000313" key="3">
    <source>
        <dbReference type="Proteomes" id="UP000199055"/>
    </source>
</evidence>
<dbReference type="AlphaFoldDB" id="A0A1H9H0S2"/>